<dbReference type="InterPro" id="IPR005467">
    <property type="entry name" value="His_kinase_dom"/>
</dbReference>
<dbReference type="Pfam" id="PF02518">
    <property type="entry name" value="HATPase_c"/>
    <property type="match status" value="1"/>
</dbReference>
<dbReference type="PANTHER" id="PTHR43102:SF2">
    <property type="entry name" value="GAF DOMAIN-CONTAINING PROTEIN"/>
    <property type="match status" value="1"/>
</dbReference>
<sequence length="402" mass="43571">MLADKHPQEAERLAKLRALGILDTEEEADFDDIVALAAEICQVPIALISFVDRDRQWFKAKVGLEARETGLEKSVCSHALLHQGVFEINDTTLDARTADNPLVDDPDVRMRFYAGAPLLGEGDLPLGTLCVLDKEPRTLTETQRNALSILSRRVIKELDLRAALIETRRLSSAYEEKAKRLEHALEMSETLKLEIDHRVKNSLQQVSAFLSLQASRTEDENVRDALNEARGRVNAIASVHSELGRARATNTVDLAHYVPSLVRELEIAAPSNINIAVDAPSYVVNTQFASSLGIIINEFIANSLKHAFVGDRLGRVDVTLSIEEPDTLRVCLADNGVGRAQASPDSSGAGLGSRIIDAISRQIGASVETGDEAPGTSLTLVIPRGRPSAVQAEPLAARSAVG</sequence>
<dbReference type="OrthoDB" id="9816309at2"/>
<dbReference type="SUPFAM" id="SSF55874">
    <property type="entry name" value="ATPase domain of HSP90 chaperone/DNA topoisomerase II/histidine kinase"/>
    <property type="match status" value="1"/>
</dbReference>
<dbReference type="Proteomes" id="UP000187266">
    <property type="component" value="Chromosome"/>
</dbReference>
<dbReference type="InterPro" id="IPR003594">
    <property type="entry name" value="HATPase_dom"/>
</dbReference>
<evidence type="ECO:0000313" key="2">
    <source>
        <dbReference type="Proteomes" id="UP000187266"/>
    </source>
</evidence>
<dbReference type="Pfam" id="PF07568">
    <property type="entry name" value="HisKA_2"/>
    <property type="match status" value="1"/>
</dbReference>
<proteinExistence type="predicted"/>
<dbReference type="Pfam" id="PF01590">
    <property type="entry name" value="GAF"/>
    <property type="match status" value="1"/>
</dbReference>
<dbReference type="InterPro" id="IPR011495">
    <property type="entry name" value="Sig_transdc_His_kin_sub2_dim/P"/>
</dbReference>
<dbReference type="PROSITE" id="PS50109">
    <property type="entry name" value="HIS_KIN"/>
    <property type="match status" value="1"/>
</dbReference>
<dbReference type="STRING" id="1267768.BV394_13320"/>
<dbReference type="RefSeq" id="WP_076980593.1">
    <property type="nucleotide sequence ID" value="NZ_CP019124.1"/>
</dbReference>
<dbReference type="InterPro" id="IPR036890">
    <property type="entry name" value="HATPase_C_sf"/>
</dbReference>
<dbReference type="SUPFAM" id="SSF55781">
    <property type="entry name" value="GAF domain-like"/>
    <property type="match status" value="1"/>
</dbReference>
<accession>A0A2M9DBX1</accession>
<dbReference type="PANTHER" id="PTHR43102">
    <property type="entry name" value="SLR1143 PROTEIN"/>
    <property type="match status" value="1"/>
</dbReference>
<organism evidence="1 2">
    <name type="scientific">Brevirhabdus pacifica</name>
    <dbReference type="NCBI Taxonomy" id="1267768"/>
    <lineage>
        <taxon>Bacteria</taxon>
        <taxon>Pseudomonadati</taxon>
        <taxon>Pseudomonadota</taxon>
        <taxon>Alphaproteobacteria</taxon>
        <taxon>Rhodobacterales</taxon>
        <taxon>Paracoccaceae</taxon>
        <taxon>Brevirhabdus</taxon>
    </lineage>
</organism>
<dbReference type="SMART" id="SM00387">
    <property type="entry name" value="HATPase_c"/>
    <property type="match status" value="1"/>
</dbReference>
<dbReference type="EMBL" id="CP019124">
    <property type="protein sequence ID" value="APX90576.1"/>
    <property type="molecule type" value="Genomic_DNA"/>
</dbReference>
<dbReference type="Gene3D" id="3.30.565.10">
    <property type="entry name" value="Histidine kinase-like ATPase, C-terminal domain"/>
    <property type="match status" value="1"/>
</dbReference>
<accession>A0A1U7DKR0</accession>
<dbReference type="InterPro" id="IPR029016">
    <property type="entry name" value="GAF-like_dom_sf"/>
</dbReference>
<evidence type="ECO:0000313" key="1">
    <source>
        <dbReference type="EMBL" id="APX90576.1"/>
    </source>
</evidence>
<dbReference type="AlphaFoldDB" id="A0A1U7DKR0"/>
<dbReference type="SMART" id="SM00065">
    <property type="entry name" value="GAF"/>
    <property type="match status" value="1"/>
</dbReference>
<protein>
    <submittedName>
        <fullName evidence="1">Uncharacterized protein</fullName>
    </submittedName>
</protein>
<dbReference type="Gene3D" id="3.30.450.40">
    <property type="match status" value="1"/>
</dbReference>
<reference evidence="1 2" key="1">
    <citation type="submission" date="2017-01" db="EMBL/GenBank/DDBJ databases">
        <title>Genomic analysis of Xuhuaishuia manganoxidans DY6-4.</title>
        <authorList>
            <person name="Wang X."/>
        </authorList>
    </citation>
    <scope>NUCLEOTIDE SEQUENCE [LARGE SCALE GENOMIC DNA]</scope>
    <source>
        <strain evidence="1 2">DY6-4</strain>
    </source>
</reference>
<name>A0A1U7DKR0_9RHOB</name>
<keyword evidence="2" id="KW-1185">Reference proteome</keyword>
<dbReference type="InterPro" id="IPR003018">
    <property type="entry name" value="GAF"/>
</dbReference>
<gene>
    <name evidence="1" type="ORF">BV394_13320</name>
</gene>